<organism evidence="2">
    <name type="scientific">Eremomyces bilateralis CBS 781.70</name>
    <dbReference type="NCBI Taxonomy" id="1392243"/>
    <lineage>
        <taxon>Eukaryota</taxon>
        <taxon>Fungi</taxon>
        <taxon>Dikarya</taxon>
        <taxon>Ascomycota</taxon>
        <taxon>Pezizomycotina</taxon>
        <taxon>Dothideomycetes</taxon>
        <taxon>Dothideomycetes incertae sedis</taxon>
        <taxon>Eremomycetales</taxon>
        <taxon>Eremomycetaceae</taxon>
        <taxon>Eremomyces</taxon>
    </lineage>
</organism>
<proteinExistence type="predicted"/>
<dbReference type="RefSeq" id="XP_033530026.1">
    <property type="nucleotide sequence ID" value="XM_033680370.1"/>
</dbReference>
<evidence type="ECO:0000313" key="2">
    <source>
        <dbReference type="EMBL" id="KAF1808395.1"/>
    </source>
</evidence>
<gene>
    <name evidence="2 4" type="ORF">P152DRAFT_462526</name>
</gene>
<reference evidence="4" key="2">
    <citation type="submission" date="2020-04" db="EMBL/GenBank/DDBJ databases">
        <authorList>
            <consortium name="NCBI Genome Project"/>
        </authorList>
    </citation>
    <scope>NUCLEOTIDE SEQUENCE</scope>
    <source>
        <strain evidence="4">CBS 781.70</strain>
    </source>
</reference>
<dbReference type="GeneID" id="54420940"/>
<sequence length="187" mass="20457">MGLPVWVVVGNPKLLIGYVHPQSNCSSSTTSAAFDLPDDTVQSNPTTQDLHKCLRFPASDIPKQARELYKIRTTTKGGVKVEMYIAVWRQNEPSCDEDGRDSQPEIMLRVDVEVAVSDGGRGMSPQRGDSVLITPQHTPGQANIEGSGMPSRLVKVPVEPDTLKPRSGSQGIGEVEERSQRMIRVYA</sequence>
<feature type="region of interest" description="Disordered" evidence="1">
    <location>
        <begin position="159"/>
        <end position="178"/>
    </location>
</feature>
<dbReference type="AlphaFoldDB" id="A0A6G1FRC6"/>
<dbReference type="Proteomes" id="UP000504638">
    <property type="component" value="Unplaced"/>
</dbReference>
<evidence type="ECO:0000313" key="3">
    <source>
        <dbReference type="Proteomes" id="UP000504638"/>
    </source>
</evidence>
<keyword evidence="3" id="KW-1185">Reference proteome</keyword>
<evidence type="ECO:0000313" key="4">
    <source>
        <dbReference type="RefSeq" id="XP_033530026.1"/>
    </source>
</evidence>
<accession>A0A6G1FRC6</accession>
<reference evidence="2 4" key="1">
    <citation type="submission" date="2020-01" db="EMBL/GenBank/DDBJ databases">
        <authorList>
            <consortium name="DOE Joint Genome Institute"/>
            <person name="Haridas S."/>
            <person name="Albert R."/>
            <person name="Binder M."/>
            <person name="Bloem J."/>
            <person name="Labutti K."/>
            <person name="Salamov A."/>
            <person name="Andreopoulos B."/>
            <person name="Baker S.E."/>
            <person name="Barry K."/>
            <person name="Bills G."/>
            <person name="Bluhm B.H."/>
            <person name="Cannon C."/>
            <person name="Castanera R."/>
            <person name="Culley D.E."/>
            <person name="Daum C."/>
            <person name="Ezra D."/>
            <person name="Gonzalez J.B."/>
            <person name="Henrissat B."/>
            <person name="Kuo A."/>
            <person name="Liang C."/>
            <person name="Lipzen A."/>
            <person name="Lutzoni F."/>
            <person name="Magnuson J."/>
            <person name="Mondo S."/>
            <person name="Nolan M."/>
            <person name="Ohm R."/>
            <person name="Pangilinan J."/>
            <person name="Park H.-J."/>
            <person name="Ramirez L."/>
            <person name="Alfaro M."/>
            <person name="Sun H."/>
            <person name="Tritt A."/>
            <person name="Yoshinaga Y."/>
            <person name="Zwiers L.-H."/>
            <person name="Turgeon B.G."/>
            <person name="Goodwin S.B."/>
            <person name="Spatafora J.W."/>
            <person name="Crous P.W."/>
            <person name="Grigoriev I.V."/>
        </authorList>
    </citation>
    <scope>NUCLEOTIDE SEQUENCE</scope>
    <source>
        <strain evidence="2 4">CBS 781.70</strain>
    </source>
</reference>
<protein>
    <submittedName>
        <fullName evidence="2 4">Uncharacterized protein</fullName>
    </submittedName>
</protein>
<reference evidence="4" key="3">
    <citation type="submission" date="2025-04" db="UniProtKB">
        <authorList>
            <consortium name="RefSeq"/>
        </authorList>
    </citation>
    <scope>IDENTIFICATION</scope>
    <source>
        <strain evidence="4">CBS 781.70</strain>
    </source>
</reference>
<name>A0A6G1FRC6_9PEZI</name>
<dbReference type="EMBL" id="ML975184">
    <property type="protein sequence ID" value="KAF1808395.1"/>
    <property type="molecule type" value="Genomic_DNA"/>
</dbReference>
<evidence type="ECO:0000256" key="1">
    <source>
        <dbReference type="SAM" id="MobiDB-lite"/>
    </source>
</evidence>
<dbReference type="OrthoDB" id="2015534at2759"/>